<gene>
    <name evidence="3" type="ORF">GCM10007888_13230</name>
    <name evidence="2" type="ORF">MOX02_48620</name>
</gene>
<reference evidence="3" key="1">
    <citation type="journal article" date="2014" name="Int. J. Syst. Evol. Microbiol.">
        <title>Complete genome of a new Firmicutes species belonging to the dominant human colonic microbiota ('Ruminococcus bicirculans') reveals two chromosomes and a selective capacity to utilize plant glucans.</title>
        <authorList>
            <consortium name="NISC Comparative Sequencing Program"/>
            <person name="Wegmann U."/>
            <person name="Louis P."/>
            <person name="Goesmann A."/>
            <person name="Henrissat B."/>
            <person name="Duncan S.H."/>
            <person name="Flint H.J."/>
        </authorList>
    </citation>
    <scope>NUCLEOTIDE SEQUENCE</scope>
    <source>
        <strain evidence="3">NBRC 107715</strain>
    </source>
</reference>
<keyword evidence="1" id="KW-0812">Transmembrane</keyword>
<evidence type="ECO:0000313" key="5">
    <source>
        <dbReference type="Proteomes" id="UP001156856"/>
    </source>
</evidence>
<dbReference type="RefSeq" id="WP_170267972.1">
    <property type="nucleotide sequence ID" value="NZ_BJZU01000124.1"/>
</dbReference>
<dbReference type="EMBL" id="BJZU01000124">
    <property type="protein sequence ID" value="GEP06824.1"/>
    <property type="molecule type" value="Genomic_DNA"/>
</dbReference>
<proteinExistence type="predicted"/>
<keyword evidence="5" id="KW-1185">Reference proteome</keyword>
<protein>
    <submittedName>
        <fullName evidence="2">Uncharacterized protein</fullName>
    </submittedName>
</protein>
<dbReference type="AlphaFoldDB" id="A0A512JA27"/>
<comment type="caution">
    <text evidence="2">The sequence shown here is derived from an EMBL/GenBank/DDBJ whole genome shotgun (WGS) entry which is preliminary data.</text>
</comment>
<sequence length="53" mass="5439">MIVVSSFLCLAAGVGLAAASLRFPDRAPALERWSGVCLVAGLALLGAGLQLRR</sequence>
<reference evidence="3" key="4">
    <citation type="submission" date="2023-01" db="EMBL/GenBank/DDBJ databases">
        <title>Draft genome sequence of Methylobacterium oxalidis strain NBRC 107715.</title>
        <authorList>
            <person name="Sun Q."/>
            <person name="Mori K."/>
        </authorList>
    </citation>
    <scope>NUCLEOTIDE SEQUENCE</scope>
    <source>
        <strain evidence="3">NBRC 107715</strain>
    </source>
</reference>
<name>A0A512JA27_9HYPH</name>
<evidence type="ECO:0000313" key="2">
    <source>
        <dbReference type="EMBL" id="GEP06824.1"/>
    </source>
</evidence>
<reference evidence="5" key="2">
    <citation type="journal article" date="2019" name="Int. J. Syst. Evol. Microbiol.">
        <title>The Global Catalogue of Microorganisms (GCM) 10K type strain sequencing project: providing services to taxonomists for standard genome sequencing and annotation.</title>
        <authorList>
            <consortium name="The Broad Institute Genomics Platform"/>
            <consortium name="The Broad Institute Genome Sequencing Center for Infectious Disease"/>
            <person name="Wu L."/>
            <person name="Ma J."/>
        </authorList>
    </citation>
    <scope>NUCLEOTIDE SEQUENCE [LARGE SCALE GENOMIC DNA]</scope>
    <source>
        <strain evidence="5">NBRC 107715</strain>
    </source>
</reference>
<dbReference type="Proteomes" id="UP000321960">
    <property type="component" value="Unassembled WGS sequence"/>
</dbReference>
<organism evidence="2 4">
    <name type="scientific">Methylobacterium oxalidis</name>
    <dbReference type="NCBI Taxonomy" id="944322"/>
    <lineage>
        <taxon>Bacteria</taxon>
        <taxon>Pseudomonadati</taxon>
        <taxon>Pseudomonadota</taxon>
        <taxon>Alphaproteobacteria</taxon>
        <taxon>Hyphomicrobiales</taxon>
        <taxon>Methylobacteriaceae</taxon>
        <taxon>Methylobacterium</taxon>
    </lineage>
</organism>
<evidence type="ECO:0000313" key="3">
    <source>
        <dbReference type="EMBL" id="GLS62942.1"/>
    </source>
</evidence>
<reference evidence="2 4" key="3">
    <citation type="submission" date="2019-07" db="EMBL/GenBank/DDBJ databases">
        <title>Whole genome shotgun sequence of Methylobacterium oxalidis NBRC 107715.</title>
        <authorList>
            <person name="Hosoyama A."/>
            <person name="Uohara A."/>
            <person name="Ohji S."/>
            <person name="Ichikawa N."/>
        </authorList>
    </citation>
    <scope>NUCLEOTIDE SEQUENCE [LARGE SCALE GENOMIC DNA]</scope>
    <source>
        <strain evidence="2 4">NBRC 107715</strain>
    </source>
</reference>
<evidence type="ECO:0000313" key="4">
    <source>
        <dbReference type="Proteomes" id="UP000321960"/>
    </source>
</evidence>
<keyword evidence="1" id="KW-0472">Membrane</keyword>
<dbReference type="Proteomes" id="UP001156856">
    <property type="component" value="Unassembled WGS sequence"/>
</dbReference>
<evidence type="ECO:0000256" key="1">
    <source>
        <dbReference type="SAM" id="Phobius"/>
    </source>
</evidence>
<keyword evidence="1" id="KW-1133">Transmembrane helix</keyword>
<accession>A0A512JA27</accession>
<dbReference type="EMBL" id="BSPK01000018">
    <property type="protein sequence ID" value="GLS62942.1"/>
    <property type="molecule type" value="Genomic_DNA"/>
</dbReference>
<feature type="transmembrane region" description="Helical" evidence="1">
    <location>
        <begin position="33"/>
        <end position="51"/>
    </location>
</feature>